<dbReference type="AlphaFoldDB" id="W8BKM3"/>
<feature type="region of interest" description="Disordered" evidence="1">
    <location>
        <begin position="89"/>
        <end position="140"/>
    </location>
</feature>
<feature type="compositionally biased region" description="Low complexity" evidence="1">
    <location>
        <begin position="306"/>
        <end position="322"/>
    </location>
</feature>
<reference evidence="2" key="2">
    <citation type="journal article" date="2014" name="BMC Genomics">
        <title>A genomic perspective to assessing quality of mass-reared SIT flies used in Mediterranean fruit fly (Ceratitis capitata) eradication in California.</title>
        <authorList>
            <person name="Calla B."/>
            <person name="Hall B."/>
            <person name="Hou S."/>
            <person name="Geib S.M."/>
        </authorList>
    </citation>
    <scope>NUCLEOTIDE SEQUENCE</scope>
</reference>
<evidence type="ECO:0000313" key="2">
    <source>
        <dbReference type="EMBL" id="JAC01881.1"/>
    </source>
</evidence>
<feature type="region of interest" description="Disordered" evidence="1">
    <location>
        <begin position="213"/>
        <end position="244"/>
    </location>
</feature>
<organism evidence="2">
    <name type="scientific">Ceratitis capitata</name>
    <name type="common">Mediterranean fruit fly</name>
    <name type="synonym">Tephritis capitata</name>
    <dbReference type="NCBI Taxonomy" id="7213"/>
    <lineage>
        <taxon>Eukaryota</taxon>
        <taxon>Metazoa</taxon>
        <taxon>Ecdysozoa</taxon>
        <taxon>Arthropoda</taxon>
        <taxon>Hexapoda</taxon>
        <taxon>Insecta</taxon>
        <taxon>Pterygota</taxon>
        <taxon>Neoptera</taxon>
        <taxon>Endopterygota</taxon>
        <taxon>Diptera</taxon>
        <taxon>Brachycera</taxon>
        <taxon>Muscomorpha</taxon>
        <taxon>Tephritoidea</taxon>
        <taxon>Tephritidae</taxon>
        <taxon>Ceratitis</taxon>
        <taxon>Ceratitis</taxon>
    </lineage>
</organism>
<feature type="region of interest" description="Disordered" evidence="1">
    <location>
        <begin position="282"/>
        <end position="323"/>
    </location>
</feature>
<feature type="compositionally biased region" description="Low complexity" evidence="1">
    <location>
        <begin position="218"/>
        <end position="231"/>
    </location>
</feature>
<dbReference type="OrthoDB" id="5850793at2759"/>
<accession>W8BKM3</accession>
<name>W8BKM3_CERCA</name>
<protein>
    <submittedName>
        <fullName evidence="2">Uncharacterized protein</fullName>
    </submittedName>
</protein>
<reference evidence="2" key="1">
    <citation type="submission" date="2013-07" db="EMBL/GenBank/DDBJ databases">
        <authorList>
            <person name="Geib S."/>
        </authorList>
    </citation>
    <scope>NUCLEOTIDE SEQUENCE</scope>
</reference>
<feature type="region of interest" description="Disordered" evidence="1">
    <location>
        <begin position="172"/>
        <end position="191"/>
    </location>
</feature>
<feature type="compositionally biased region" description="Acidic residues" evidence="1">
    <location>
        <begin position="109"/>
        <end position="119"/>
    </location>
</feature>
<feature type="compositionally biased region" description="Polar residues" evidence="1">
    <location>
        <begin position="131"/>
        <end position="140"/>
    </location>
</feature>
<evidence type="ECO:0000256" key="1">
    <source>
        <dbReference type="SAM" id="MobiDB-lite"/>
    </source>
</evidence>
<dbReference type="EMBL" id="GAMC01004675">
    <property type="protein sequence ID" value="JAC01881.1"/>
    <property type="molecule type" value="mRNA"/>
</dbReference>
<sequence>MLMSNIFMPAPTLGHRPANPTMPFFSMLPTHPGYPMLIANHVGTAGYRAPPGYFPDMYRQQKSVDSATNDLTDGTPHREADKSISVAQKMRETRQVQPQSPELCVASGGDDDDDLEEVELNVHSPPPTAPINAQSNEPQQHQPEIFGSVSLYGHRFSASPLSLNVPTTALTPNSLESHTPETFSPTSISNAPTVATTESTALAFAEKLQSLSPVSDYSNTTESTHSHTSSSGISDAQDGPIDLSMKTISSTSSVDCEMSCDLNQTEAIRKYISYQIDSDMSSDISGNDEIAQKRSKRSDEGYSSLGYASSQGSASTGSAVSSKRGIYMCA</sequence>
<proteinExistence type="evidence at transcript level"/>